<reference evidence="1 2" key="1">
    <citation type="submission" date="2016-07" db="EMBL/GenBank/DDBJ databases">
        <title>Genome sequencing of Vibrio scophthalmi strain VS-05, an isolated from Paralichthys olivaceus.</title>
        <authorList>
            <person name="Han H.-J."/>
        </authorList>
    </citation>
    <scope>NUCLEOTIDE SEQUENCE [LARGE SCALE GENOMIC DNA]</scope>
    <source>
        <strain evidence="1 2">VS-05</strain>
    </source>
</reference>
<dbReference type="AlphaFoldDB" id="A0A1C7F6V7"/>
<accession>A0A1C7F6V7</accession>
<organism evidence="1 2">
    <name type="scientific">Vibrio scophthalmi</name>
    <dbReference type="NCBI Taxonomy" id="45658"/>
    <lineage>
        <taxon>Bacteria</taxon>
        <taxon>Pseudomonadati</taxon>
        <taxon>Pseudomonadota</taxon>
        <taxon>Gammaproteobacteria</taxon>
        <taxon>Vibrionales</taxon>
        <taxon>Vibrionaceae</taxon>
        <taxon>Vibrio</taxon>
    </lineage>
</organism>
<gene>
    <name evidence="1" type="ORF">VSVS05_00518</name>
</gene>
<dbReference type="Proteomes" id="UP000092528">
    <property type="component" value="Chromosome 1"/>
</dbReference>
<proteinExistence type="predicted"/>
<sequence length="36" mass="4234">MNNKDTMKIQKIMRNPDETDPCVLKEVVLLLSQEMQ</sequence>
<name>A0A1C7F6V7_9VIBR</name>
<evidence type="ECO:0000313" key="1">
    <source>
        <dbReference type="EMBL" id="ANU35651.1"/>
    </source>
</evidence>
<keyword evidence="2" id="KW-1185">Reference proteome</keyword>
<evidence type="ECO:0000313" key="2">
    <source>
        <dbReference type="Proteomes" id="UP000092528"/>
    </source>
</evidence>
<protein>
    <submittedName>
        <fullName evidence="1">Uncharacterized protein</fullName>
    </submittedName>
</protein>
<dbReference type="EMBL" id="CP016414">
    <property type="protein sequence ID" value="ANU35651.1"/>
    <property type="molecule type" value="Genomic_DNA"/>
</dbReference>